<protein>
    <recommendedName>
        <fullName evidence="4">Transmembrane protein</fullName>
    </recommendedName>
</protein>
<evidence type="ECO:0000313" key="3">
    <source>
        <dbReference type="Proteomes" id="UP000685013"/>
    </source>
</evidence>
<reference evidence="2 3" key="1">
    <citation type="journal article" date="2021" name="Hortic Res">
        <title>The domestication of Cucurbita argyrosperma as revealed by the genome of its wild relative.</title>
        <authorList>
            <person name="Barrera-Redondo J."/>
            <person name="Sanchez-de la Vega G."/>
            <person name="Aguirre-Liguori J.A."/>
            <person name="Castellanos-Morales G."/>
            <person name="Gutierrez-Guerrero Y.T."/>
            <person name="Aguirre-Dugua X."/>
            <person name="Aguirre-Planter E."/>
            <person name="Tenaillon M.I."/>
            <person name="Lira-Saade R."/>
            <person name="Eguiarte L.E."/>
        </authorList>
    </citation>
    <scope>NUCLEOTIDE SEQUENCE [LARGE SCALE GENOMIC DNA]</scope>
    <source>
        <strain evidence="2">JBR-2021</strain>
    </source>
</reference>
<proteinExistence type="predicted"/>
<evidence type="ECO:0008006" key="4">
    <source>
        <dbReference type="Google" id="ProtNLM"/>
    </source>
</evidence>
<gene>
    <name evidence="2" type="ORF">SDJN03_18346</name>
</gene>
<sequence>MAKKEEKEKQSTWWEERRVWKGQNNDTNFHCIIFLLLASPLFNLRSTFRHFLPFPTPTIHPFLNPLTRTHTARGGQTRIFSLVSGPSHSLFPFPCFCISFFHFLIFLGLLFGFNALSPKLLRHFDALSWILLNPLQKGIS</sequence>
<dbReference type="EMBL" id="JAGKQH010000012">
    <property type="protein sequence ID" value="KAG6585613.1"/>
    <property type="molecule type" value="Genomic_DNA"/>
</dbReference>
<keyword evidence="1" id="KW-0472">Membrane</keyword>
<evidence type="ECO:0000256" key="1">
    <source>
        <dbReference type="SAM" id="Phobius"/>
    </source>
</evidence>
<accession>A0AAV6MT53</accession>
<evidence type="ECO:0000313" key="2">
    <source>
        <dbReference type="EMBL" id="KAG6585613.1"/>
    </source>
</evidence>
<keyword evidence="3" id="KW-1185">Reference proteome</keyword>
<organism evidence="2 3">
    <name type="scientific">Cucurbita argyrosperma subsp. sororia</name>
    <dbReference type="NCBI Taxonomy" id="37648"/>
    <lineage>
        <taxon>Eukaryota</taxon>
        <taxon>Viridiplantae</taxon>
        <taxon>Streptophyta</taxon>
        <taxon>Embryophyta</taxon>
        <taxon>Tracheophyta</taxon>
        <taxon>Spermatophyta</taxon>
        <taxon>Magnoliopsida</taxon>
        <taxon>eudicotyledons</taxon>
        <taxon>Gunneridae</taxon>
        <taxon>Pentapetalae</taxon>
        <taxon>rosids</taxon>
        <taxon>fabids</taxon>
        <taxon>Cucurbitales</taxon>
        <taxon>Cucurbitaceae</taxon>
        <taxon>Cucurbiteae</taxon>
        <taxon>Cucurbita</taxon>
    </lineage>
</organism>
<name>A0AAV6MT53_9ROSI</name>
<dbReference type="AlphaFoldDB" id="A0AAV6MT53"/>
<feature type="transmembrane region" description="Helical" evidence="1">
    <location>
        <begin position="91"/>
        <end position="113"/>
    </location>
</feature>
<keyword evidence="1" id="KW-0812">Transmembrane</keyword>
<dbReference type="Proteomes" id="UP000685013">
    <property type="component" value="Chromosome 12"/>
</dbReference>
<feature type="transmembrane region" description="Helical" evidence="1">
    <location>
        <begin position="27"/>
        <end position="44"/>
    </location>
</feature>
<feature type="non-terminal residue" evidence="2">
    <location>
        <position position="1"/>
    </location>
</feature>
<keyword evidence="1" id="KW-1133">Transmembrane helix</keyword>
<comment type="caution">
    <text evidence="2">The sequence shown here is derived from an EMBL/GenBank/DDBJ whole genome shotgun (WGS) entry which is preliminary data.</text>
</comment>